<organism evidence="3 4">
    <name type="scientific">Rubus argutus</name>
    <name type="common">Southern blackberry</name>
    <dbReference type="NCBI Taxonomy" id="59490"/>
    <lineage>
        <taxon>Eukaryota</taxon>
        <taxon>Viridiplantae</taxon>
        <taxon>Streptophyta</taxon>
        <taxon>Embryophyta</taxon>
        <taxon>Tracheophyta</taxon>
        <taxon>Spermatophyta</taxon>
        <taxon>Magnoliopsida</taxon>
        <taxon>eudicotyledons</taxon>
        <taxon>Gunneridae</taxon>
        <taxon>Pentapetalae</taxon>
        <taxon>rosids</taxon>
        <taxon>fabids</taxon>
        <taxon>Rosales</taxon>
        <taxon>Rosaceae</taxon>
        <taxon>Rosoideae</taxon>
        <taxon>Rosoideae incertae sedis</taxon>
        <taxon>Rubus</taxon>
    </lineage>
</organism>
<dbReference type="InterPro" id="IPR044292">
    <property type="entry name" value="NPR"/>
</dbReference>
<dbReference type="EMBL" id="JBEDUW010000001">
    <property type="protein sequence ID" value="KAK9947996.1"/>
    <property type="molecule type" value="Genomic_DNA"/>
</dbReference>
<reference evidence="3 4" key="1">
    <citation type="journal article" date="2023" name="G3 (Bethesda)">
        <title>A chromosome-length genome assembly and annotation of blackberry (Rubus argutus, cv. 'Hillquist').</title>
        <authorList>
            <person name="Bruna T."/>
            <person name="Aryal R."/>
            <person name="Dudchenko O."/>
            <person name="Sargent D.J."/>
            <person name="Mead D."/>
            <person name="Buti M."/>
            <person name="Cavallini A."/>
            <person name="Hytonen T."/>
            <person name="Andres J."/>
            <person name="Pham M."/>
            <person name="Weisz D."/>
            <person name="Mascagni F."/>
            <person name="Usai G."/>
            <person name="Natali L."/>
            <person name="Bassil N."/>
            <person name="Fernandez G.E."/>
            <person name="Lomsadze A."/>
            <person name="Armour M."/>
            <person name="Olukolu B."/>
            <person name="Poorten T."/>
            <person name="Britton C."/>
            <person name="Davik J."/>
            <person name="Ashrafi H."/>
            <person name="Aiden E.L."/>
            <person name="Borodovsky M."/>
            <person name="Worthington M."/>
        </authorList>
    </citation>
    <scope>NUCLEOTIDE SEQUENCE [LARGE SCALE GENOMIC DNA]</scope>
    <source>
        <strain evidence="3">PI 553951</strain>
    </source>
</reference>
<dbReference type="AlphaFoldDB" id="A0AAW1YI16"/>
<sequence length="184" mass="21017">MAGDDLRMKLLYPDFLRTEVILAIIPALLGLARYLFPMEAKVVMDITLLDETSEFPLACLNSKNLAGSQRKTVDLNEAPFKIKEEHLARLRALCRAVEIGKRFFPRCSEVLNKITDCDDMSHITYTGDDTAEVRLTKRKRYMEIQEVLRKAFDQDKQEFDRSGISSPSSSTSVRVVRPKLTVME</sequence>
<evidence type="ECO:0000313" key="3">
    <source>
        <dbReference type="EMBL" id="KAK9947996.1"/>
    </source>
</evidence>
<dbReference type="GO" id="GO:2000031">
    <property type="term" value="P:regulation of salicylic acid mediated signaling pathway"/>
    <property type="evidence" value="ECO:0007669"/>
    <property type="project" value="InterPro"/>
</dbReference>
<proteinExistence type="predicted"/>
<dbReference type="InterPro" id="IPR021094">
    <property type="entry name" value="NPR1/NIM1-like_C"/>
</dbReference>
<evidence type="ECO:0000256" key="1">
    <source>
        <dbReference type="SAM" id="Phobius"/>
    </source>
</evidence>
<evidence type="ECO:0000313" key="4">
    <source>
        <dbReference type="Proteomes" id="UP001457282"/>
    </source>
</evidence>
<comment type="caution">
    <text evidence="3">The sequence shown here is derived from an EMBL/GenBank/DDBJ whole genome shotgun (WGS) entry which is preliminary data.</text>
</comment>
<dbReference type="GO" id="GO:0009862">
    <property type="term" value="P:systemic acquired resistance, salicylic acid mediated signaling pathway"/>
    <property type="evidence" value="ECO:0007669"/>
    <property type="project" value="InterPro"/>
</dbReference>
<dbReference type="PANTHER" id="PTHR46475">
    <property type="entry name" value="REGULATORY PROTEIN NPR3"/>
    <property type="match status" value="1"/>
</dbReference>
<dbReference type="Proteomes" id="UP001457282">
    <property type="component" value="Unassembled WGS sequence"/>
</dbReference>
<dbReference type="Pfam" id="PF12313">
    <property type="entry name" value="NPR1_like_C"/>
    <property type="match status" value="1"/>
</dbReference>
<keyword evidence="1" id="KW-0812">Transmembrane</keyword>
<name>A0AAW1YI16_RUBAR</name>
<evidence type="ECO:0000259" key="2">
    <source>
        <dbReference type="Pfam" id="PF12313"/>
    </source>
</evidence>
<dbReference type="GO" id="GO:0005737">
    <property type="term" value="C:cytoplasm"/>
    <property type="evidence" value="ECO:0007669"/>
    <property type="project" value="TreeGrafter"/>
</dbReference>
<protein>
    <recommendedName>
        <fullName evidence="2">NPR1/NIM1-like C-terminal domain-containing protein</fullName>
    </recommendedName>
</protein>
<accession>A0AAW1YI16</accession>
<dbReference type="GO" id="GO:2000022">
    <property type="term" value="P:regulation of jasmonic acid mediated signaling pathway"/>
    <property type="evidence" value="ECO:0007669"/>
    <property type="project" value="InterPro"/>
</dbReference>
<keyword evidence="4" id="KW-1185">Reference proteome</keyword>
<dbReference type="GO" id="GO:0005634">
    <property type="term" value="C:nucleus"/>
    <property type="evidence" value="ECO:0007669"/>
    <property type="project" value="TreeGrafter"/>
</dbReference>
<dbReference type="GO" id="GO:0042742">
    <property type="term" value="P:defense response to bacterium"/>
    <property type="evidence" value="ECO:0007669"/>
    <property type="project" value="TreeGrafter"/>
</dbReference>
<feature type="transmembrane region" description="Helical" evidence="1">
    <location>
        <begin position="20"/>
        <end position="36"/>
    </location>
</feature>
<dbReference type="GO" id="GO:0050832">
    <property type="term" value="P:defense response to fungus"/>
    <property type="evidence" value="ECO:0007669"/>
    <property type="project" value="TreeGrafter"/>
</dbReference>
<keyword evidence="1" id="KW-0472">Membrane</keyword>
<dbReference type="PANTHER" id="PTHR46475:SF1">
    <property type="entry name" value="REGULATORY PROTEIN NPR2"/>
    <property type="match status" value="1"/>
</dbReference>
<feature type="domain" description="NPR1/NIM1-like C-terminal" evidence="2">
    <location>
        <begin position="1"/>
        <end position="171"/>
    </location>
</feature>
<keyword evidence="1" id="KW-1133">Transmembrane helix</keyword>
<gene>
    <name evidence="3" type="ORF">M0R45_003587</name>
</gene>